<dbReference type="Proteomes" id="UP000651333">
    <property type="component" value="Unassembled WGS sequence"/>
</dbReference>
<name>A0A9Q5BY19_LACHE</name>
<reference evidence="1" key="1">
    <citation type="submission" date="2019-09" db="EMBL/GenBank/DDBJ databases">
        <title>Comparative genomic analysis of Lactobacillus helveticus.</title>
        <authorList>
            <person name="Zhang H."/>
            <person name="Chen Y."/>
            <person name="Zhong Z."/>
        </authorList>
    </citation>
    <scope>NUCLEOTIDE SEQUENCE</scope>
    <source>
        <strain evidence="1">IMAU30003</strain>
    </source>
</reference>
<protein>
    <submittedName>
        <fullName evidence="1">Uncharacterized protein</fullName>
    </submittedName>
</protein>
<organism evidence="1 2">
    <name type="scientific">Lactobacillus helveticus</name>
    <name type="common">Lactobacillus suntoryeus</name>
    <dbReference type="NCBI Taxonomy" id="1587"/>
    <lineage>
        <taxon>Bacteria</taxon>
        <taxon>Bacillati</taxon>
        <taxon>Bacillota</taxon>
        <taxon>Bacilli</taxon>
        <taxon>Lactobacillales</taxon>
        <taxon>Lactobacillaceae</taxon>
        <taxon>Lactobacillus</taxon>
    </lineage>
</organism>
<evidence type="ECO:0000313" key="1">
    <source>
        <dbReference type="EMBL" id="NRO34293.1"/>
    </source>
</evidence>
<evidence type="ECO:0000313" key="2">
    <source>
        <dbReference type="Proteomes" id="UP000651333"/>
    </source>
</evidence>
<dbReference type="Gene3D" id="3.30.70.260">
    <property type="match status" value="1"/>
</dbReference>
<sequence>MDNNFTTTIMIKITDGKDLKKIDKRFDNLGNQMGAKINLRNEEIYSAMNYL</sequence>
<dbReference type="EMBL" id="WCHB01000011">
    <property type="protein sequence ID" value="NRO34293.1"/>
    <property type="molecule type" value="Genomic_DNA"/>
</dbReference>
<comment type="caution">
    <text evidence="1">The sequence shown here is derived from an EMBL/GenBank/DDBJ whole genome shotgun (WGS) entry which is preliminary data.</text>
</comment>
<gene>
    <name evidence="1" type="ORF">IMAU30003_00528</name>
</gene>
<dbReference type="AlphaFoldDB" id="A0A9Q5BY19"/>
<accession>A0A9Q5BY19</accession>
<proteinExistence type="predicted"/>